<dbReference type="VEuPathDB" id="FungiDB:SeMB42_g01649"/>
<accession>A0A507DMI2</accession>
<dbReference type="InterPro" id="IPR039438">
    <property type="entry name" value="At2g23090-like_Znf"/>
</dbReference>
<dbReference type="SUPFAM" id="SSF118359">
    <property type="entry name" value="Expressed protein At2g23090/F21P24.15"/>
    <property type="match status" value="1"/>
</dbReference>
<gene>
    <name evidence="2" type="ORF">SeMB42_g01649</name>
</gene>
<feature type="domain" description="At2g23090-like zinc-binding" evidence="1">
    <location>
        <begin position="116"/>
        <end position="152"/>
    </location>
</feature>
<sequence>MSTSRFLRLSSVTPASTSLSSYIDLIRLNRSLAPSDNASKLVQGRAASACIRDIAVSRAVYTPVLPTRPHPTRYRAALTITMGNGQKAQTRRDRAARDASKAGSQLKINEAAKSIQCKICLQTFMKTANRQQLEAHQSSKHEGKTFEACFPGFAG</sequence>
<dbReference type="Gene3D" id="4.10.1050.10">
    <property type="entry name" value="At2g23090-like"/>
    <property type="match status" value="1"/>
</dbReference>
<protein>
    <recommendedName>
        <fullName evidence="1">At2g23090-like zinc-binding domain-containing protein</fullName>
    </recommendedName>
</protein>
<evidence type="ECO:0000313" key="2">
    <source>
        <dbReference type="EMBL" id="TPX52088.1"/>
    </source>
</evidence>
<organism evidence="2 3">
    <name type="scientific">Synchytrium endobioticum</name>
    <dbReference type="NCBI Taxonomy" id="286115"/>
    <lineage>
        <taxon>Eukaryota</taxon>
        <taxon>Fungi</taxon>
        <taxon>Fungi incertae sedis</taxon>
        <taxon>Chytridiomycota</taxon>
        <taxon>Chytridiomycota incertae sedis</taxon>
        <taxon>Chytridiomycetes</taxon>
        <taxon>Synchytriales</taxon>
        <taxon>Synchytriaceae</taxon>
        <taxon>Synchytrium</taxon>
    </lineage>
</organism>
<dbReference type="PANTHER" id="PTHR33788">
    <property type="entry name" value="OS07G0114300 PROTEIN"/>
    <property type="match status" value="1"/>
</dbReference>
<dbReference type="EMBL" id="QEAN01000044">
    <property type="protein sequence ID" value="TPX52088.1"/>
    <property type="molecule type" value="Genomic_DNA"/>
</dbReference>
<evidence type="ECO:0000259" key="1">
    <source>
        <dbReference type="Pfam" id="PF12907"/>
    </source>
</evidence>
<dbReference type="InterPro" id="IPR026939">
    <property type="entry name" value="ZNF706/At2g23090_sf"/>
</dbReference>
<name>A0A507DMI2_9FUNG</name>
<evidence type="ECO:0000313" key="3">
    <source>
        <dbReference type="Proteomes" id="UP000317494"/>
    </source>
</evidence>
<keyword evidence="3" id="KW-1185">Reference proteome</keyword>
<dbReference type="Pfam" id="PF12907">
    <property type="entry name" value="zf-met2"/>
    <property type="match status" value="1"/>
</dbReference>
<dbReference type="AlphaFoldDB" id="A0A507DMI2"/>
<proteinExistence type="predicted"/>
<reference evidence="2 3" key="1">
    <citation type="journal article" date="2019" name="Sci. Rep.">
        <title>Comparative genomics of chytrid fungi reveal insights into the obligate biotrophic and pathogenic lifestyle of Synchytrium endobioticum.</title>
        <authorList>
            <person name="van de Vossenberg B.T.L.H."/>
            <person name="Warris S."/>
            <person name="Nguyen H.D.T."/>
            <person name="van Gent-Pelzer M.P.E."/>
            <person name="Joly D.L."/>
            <person name="van de Geest H.C."/>
            <person name="Bonants P.J.M."/>
            <person name="Smith D.S."/>
            <person name="Levesque C.A."/>
            <person name="van der Lee T.A.J."/>
        </authorList>
    </citation>
    <scope>NUCLEOTIDE SEQUENCE [LARGE SCALE GENOMIC DNA]</scope>
    <source>
        <strain evidence="2 3">MB42</strain>
    </source>
</reference>
<dbReference type="Proteomes" id="UP000317494">
    <property type="component" value="Unassembled WGS sequence"/>
</dbReference>
<comment type="caution">
    <text evidence="2">The sequence shown here is derived from an EMBL/GenBank/DDBJ whole genome shotgun (WGS) entry which is preliminary data.</text>
</comment>
<dbReference type="PANTHER" id="PTHR33788:SF1">
    <property type="entry name" value="ZINC-BINDING PROTEIN"/>
    <property type="match status" value="1"/>
</dbReference>
<dbReference type="InterPro" id="IPR039713">
    <property type="entry name" value="At2g23090-like"/>
</dbReference>